<comment type="caution">
    <text evidence="1">The sequence shown here is derived from an EMBL/GenBank/DDBJ whole genome shotgun (WGS) entry which is preliminary data.</text>
</comment>
<dbReference type="EMBL" id="JBIGHV010000004">
    <property type="protein sequence ID" value="MFG6430615.1"/>
    <property type="molecule type" value="Genomic_DNA"/>
</dbReference>
<protein>
    <submittedName>
        <fullName evidence="1">Uncharacterized protein</fullName>
    </submittedName>
</protein>
<dbReference type="Proteomes" id="UP001606210">
    <property type="component" value="Unassembled WGS sequence"/>
</dbReference>
<organism evidence="1 2">
    <name type="scientific">Pelomonas parva</name>
    <dbReference type="NCBI Taxonomy" id="3299032"/>
    <lineage>
        <taxon>Bacteria</taxon>
        <taxon>Pseudomonadati</taxon>
        <taxon>Pseudomonadota</taxon>
        <taxon>Betaproteobacteria</taxon>
        <taxon>Burkholderiales</taxon>
        <taxon>Sphaerotilaceae</taxon>
        <taxon>Roseateles</taxon>
    </lineage>
</organism>
<evidence type="ECO:0000313" key="1">
    <source>
        <dbReference type="EMBL" id="MFG6430615.1"/>
    </source>
</evidence>
<keyword evidence="2" id="KW-1185">Reference proteome</keyword>
<accession>A0ABW7F4L9</accession>
<sequence length="52" mass="5966">MTPPNLRWWGPHKRPPGRLPNGLRAVSYGPVNGSYRLGALGRRRLPSWRGFR</sequence>
<name>A0ABW7F4L9_9BURK</name>
<gene>
    <name evidence="1" type="ORF">ACG00Y_11870</name>
</gene>
<reference evidence="1 2" key="1">
    <citation type="submission" date="2024-08" db="EMBL/GenBank/DDBJ databases">
        <authorList>
            <person name="Lu H."/>
        </authorList>
    </citation>
    <scope>NUCLEOTIDE SEQUENCE [LARGE SCALE GENOMIC DNA]</scope>
    <source>
        <strain evidence="1 2">LYH14W</strain>
    </source>
</reference>
<evidence type="ECO:0000313" key="2">
    <source>
        <dbReference type="Proteomes" id="UP001606210"/>
    </source>
</evidence>
<proteinExistence type="predicted"/>
<dbReference type="RefSeq" id="WP_394479002.1">
    <property type="nucleotide sequence ID" value="NZ_JBIGHV010000004.1"/>
</dbReference>